<dbReference type="EMBL" id="JAAWVQ010038390">
    <property type="protein sequence ID" value="MBN3274297.1"/>
    <property type="molecule type" value="Genomic_DNA"/>
</dbReference>
<feature type="non-terminal residue" evidence="9">
    <location>
        <position position="1"/>
    </location>
</feature>
<comment type="caution">
    <text evidence="9">The sequence shown here is derived from an EMBL/GenBank/DDBJ whole genome shotgun (WGS) entry which is preliminary data.</text>
</comment>
<keyword evidence="4 9" id="KW-0436">Ligase</keyword>
<evidence type="ECO:0000256" key="6">
    <source>
        <dbReference type="ARBA" id="ARBA00022840"/>
    </source>
</evidence>
<evidence type="ECO:0000256" key="7">
    <source>
        <dbReference type="ARBA" id="ARBA00023136"/>
    </source>
</evidence>
<evidence type="ECO:0000313" key="10">
    <source>
        <dbReference type="Proteomes" id="UP001166093"/>
    </source>
</evidence>
<evidence type="ECO:0000256" key="1">
    <source>
        <dbReference type="ARBA" id="ARBA00004496"/>
    </source>
</evidence>
<evidence type="ECO:0000313" key="9">
    <source>
        <dbReference type="EMBL" id="MBN3274297.1"/>
    </source>
</evidence>
<keyword evidence="6" id="KW-0067">ATP-binding</keyword>
<proteinExistence type="predicted"/>
<name>A0ABS2XJZ9_POLSP</name>
<evidence type="ECO:0000256" key="5">
    <source>
        <dbReference type="ARBA" id="ARBA00022741"/>
    </source>
</evidence>
<reference evidence="9" key="1">
    <citation type="journal article" date="2021" name="Cell">
        <title>Tracing the genetic footprints of vertebrate landing in non-teleost ray-finned fishes.</title>
        <authorList>
            <person name="Bi X."/>
            <person name="Wang K."/>
            <person name="Yang L."/>
            <person name="Pan H."/>
            <person name="Jiang H."/>
            <person name="Wei Q."/>
            <person name="Fang M."/>
            <person name="Yu H."/>
            <person name="Zhu C."/>
            <person name="Cai Y."/>
            <person name="He Y."/>
            <person name="Gan X."/>
            <person name="Zeng H."/>
            <person name="Yu D."/>
            <person name="Zhu Y."/>
            <person name="Jiang H."/>
            <person name="Qiu Q."/>
            <person name="Yang H."/>
            <person name="Zhang Y.E."/>
            <person name="Wang W."/>
            <person name="Zhu M."/>
            <person name="He S."/>
            <person name="Zhang G."/>
        </authorList>
    </citation>
    <scope>NUCLEOTIDE SEQUENCE</scope>
    <source>
        <strain evidence="9">Pddl_001</strain>
    </source>
</reference>
<keyword evidence="5" id="KW-0547">Nucleotide-binding</keyword>
<sequence>MGVPRVWEKIMEKIKEVTAQAGFLKKKALTWATSVSLEANLNWANKDEAKLFMFTLADYLVLGAACAELGFSHCVKYFSGAAPITRETLEFFLGLNILLYEGYGICVCWFSFQLSSQLLN</sequence>
<accession>A0ABS2XJZ9</accession>
<evidence type="ECO:0000256" key="8">
    <source>
        <dbReference type="SAM" id="Phobius"/>
    </source>
</evidence>
<comment type="subcellular location">
    <subcellularLocation>
        <location evidence="1">Cytoplasm</location>
    </subcellularLocation>
</comment>
<evidence type="ECO:0000256" key="2">
    <source>
        <dbReference type="ARBA" id="ARBA00022490"/>
    </source>
</evidence>
<dbReference type="GO" id="GO:0016874">
    <property type="term" value="F:ligase activity"/>
    <property type="evidence" value="ECO:0007669"/>
    <property type="project" value="UniProtKB-KW"/>
</dbReference>
<keyword evidence="10" id="KW-1185">Reference proteome</keyword>
<keyword evidence="8" id="KW-0812">Transmembrane</keyword>
<gene>
    <name evidence="9" type="primary">Acsbg1_1</name>
    <name evidence="9" type="ORF">GTO93_0019652</name>
</gene>
<dbReference type="PANTHER" id="PTHR43272">
    <property type="entry name" value="LONG-CHAIN-FATTY-ACID--COA LIGASE"/>
    <property type="match status" value="1"/>
</dbReference>
<keyword evidence="8" id="KW-1133">Transmembrane helix</keyword>
<dbReference type="SUPFAM" id="SSF56801">
    <property type="entry name" value="Acetyl-CoA synthetase-like"/>
    <property type="match status" value="1"/>
</dbReference>
<dbReference type="Proteomes" id="UP001166093">
    <property type="component" value="Unassembled WGS sequence"/>
</dbReference>
<organism evidence="9 10">
    <name type="scientific">Polyodon spathula</name>
    <name type="common">North American paddlefish</name>
    <name type="synonym">Squalus spathula</name>
    <dbReference type="NCBI Taxonomy" id="7913"/>
    <lineage>
        <taxon>Eukaryota</taxon>
        <taxon>Metazoa</taxon>
        <taxon>Chordata</taxon>
        <taxon>Craniata</taxon>
        <taxon>Vertebrata</taxon>
        <taxon>Euteleostomi</taxon>
        <taxon>Actinopterygii</taxon>
        <taxon>Chondrostei</taxon>
        <taxon>Acipenseriformes</taxon>
        <taxon>Polyodontidae</taxon>
        <taxon>Polyodon</taxon>
    </lineage>
</organism>
<keyword evidence="3" id="KW-0597">Phosphoprotein</keyword>
<protein>
    <submittedName>
        <fullName evidence="9">ACBG1 ligase</fullName>
    </submittedName>
</protein>
<feature type="transmembrane region" description="Helical" evidence="8">
    <location>
        <begin position="91"/>
        <end position="112"/>
    </location>
</feature>
<keyword evidence="2" id="KW-0963">Cytoplasm</keyword>
<dbReference type="PANTHER" id="PTHR43272:SF93">
    <property type="entry name" value="ACYL-COA SYNTHETASE BUBBLEGUM FAMILY MEMBER 1"/>
    <property type="match status" value="1"/>
</dbReference>
<keyword evidence="7 8" id="KW-0472">Membrane</keyword>
<evidence type="ECO:0000256" key="4">
    <source>
        <dbReference type="ARBA" id="ARBA00022598"/>
    </source>
</evidence>
<feature type="non-terminal residue" evidence="9">
    <location>
        <position position="120"/>
    </location>
</feature>
<evidence type="ECO:0000256" key="3">
    <source>
        <dbReference type="ARBA" id="ARBA00022553"/>
    </source>
</evidence>